<reference evidence="7 8" key="1">
    <citation type="submission" date="2014-08" db="EMBL/GenBank/DDBJ databases">
        <title>Complete genome sequence of Corynebacterium ureicelerivorans DSM 45051, a lipophilic and urea-splitting isolate from a blood culture of a septicaemia patient.</title>
        <authorList>
            <person name="Tippelt A."/>
            <person name="Albersmeier A."/>
            <person name="Brinkrolf K."/>
            <person name="Ruckert C."/>
            <person name="Tauch A."/>
        </authorList>
    </citation>
    <scope>NUCLEOTIDE SEQUENCE [LARGE SCALE GENOMIC DNA]</scope>
    <source>
        <strain evidence="7 8">IMMIB RIV-2301</strain>
    </source>
</reference>
<evidence type="ECO:0000256" key="2">
    <source>
        <dbReference type="ARBA" id="ARBA00022692"/>
    </source>
</evidence>
<evidence type="ECO:0000256" key="4">
    <source>
        <dbReference type="ARBA" id="ARBA00023136"/>
    </source>
</evidence>
<feature type="domain" description="ABC-2 type transporter transmembrane" evidence="6">
    <location>
        <begin position="31"/>
        <end position="212"/>
    </location>
</feature>
<evidence type="ECO:0000256" key="1">
    <source>
        <dbReference type="ARBA" id="ARBA00004141"/>
    </source>
</evidence>
<dbReference type="InterPro" id="IPR051784">
    <property type="entry name" value="Nod_factor_ABC_transporter"/>
</dbReference>
<proteinExistence type="predicted"/>
<dbReference type="OrthoDB" id="160207at2"/>
<dbReference type="GO" id="GO:0140359">
    <property type="term" value="F:ABC-type transporter activity"/>
    <property type="evidence" value="ECO:0007669"/>
    <property type="project" value="InterPro"/>
</dbReference>
<feature type="transmembrane region" description="Helical" evidence="5">
    <location>
        <begin position="42"/>
        <end position="62"/>
    </location>
</feature>
<dbReference type="Proteomes" id="UP000028939">
    <property type="component" value="Chromosome"/>
</dbReference>
<dbReference type="Pfam" id="PF01061">
    <property type="entry name" value="ABC2_membrane"/>
    <property type="match status" value="1"/>
</dbReference>
<keyword evidence="2 5" id="KW-0812">Transmembrane</keyword>
<dbReference type="EMBL" id="CP009215">
    <property type="protein sequence ID" value="AIL96970.1"/>
    <property type="molecule type" value="Genomic_DNA"/>
</dbReference>
<keyword evidence="8" id="KW-1185">Reference proteome</keyword>
<protein>
    <submittedName>
        <fullName evidence="7">Multidrug ABC transporter permease</fullName>
    </submittedName>
</protein>
<dbReference type="KEGG" id="cuv:CUREI_06385"/>
<comment type="subcellular location">
    <subcellularLocation>
        <location evidence="1">Membrane</location>
        <topology evidence="1">Multi-pass membrane protein</topology>
    </subcellularLocation>
</comment>
<dbReference type="STRING" id="401472.CUREI_06385"/>
<dbReference type="AlphaFoldDB" id="A0A077HKX8"/>
<gene>
    <name evidence="7" type="ORF">CUREI_06385</name>
</gene>
<feature type="transmembrane region" description="Helical" evidence="5">
    <location>
        <begin position="74"/>
        <end position="94"/>
    </location>
</feature>
<evidence type="ECO:0000259" key="6">
    <source>
        <dbReference type="Pfam" id="PF01061"/>
    </source>
</evidence>
<accession>A0A077HKX8</accession>
<feature type="transmembrane region" description="Helical" evidence="5">
    <location>
        <begin position="146"/>
        <end position="171"/>
    </location>
</feature>
<name>A0A077HKX8_9CORY</name>
<organism evidence="7 8">
    <name type="scientific">Corynebacterium ureicelerivorans</name>
    <dbReference type="NCBI Taxonomy" id="401472"/>
    <lineage>
        <taxon>Bacteria</taxon>
        <taxon>Bacillati</taxon>
        <taxon>Actinomycetota</taxon>
        <taxon>Actinomycetes</taxon>
        <taxon>Mycobacteriales</taxon>
        <taxon>Corynebacteriaceae</taxon>
        <taxon>Corynebacterium</taxon>
    </lineage>
</organism>
<dbReference type="PANTHER" id="PTHR43229">
    <property type="entry name" value="NODULATION PROTEIN J"/>
    <property type="match status" value="1"/>
</dbReference>
<evidence type="ECO:0000313" key="7">
    <source>
        <dbReference type="EMBL" id="AIL96970.1"/>
    </source>
</evidence>
<keyword evidence="4 5" id="KW-0472">Membrane</keyword>
<dbReference type="GO" id="GO:0016020">
    <property type="term" value="C:membrane"/>
    <property type="evidence" value="ECO:0007669"/>
    <property type="project" value="UniProtKB-SubCell"/>
</dbReference>
<keyword evidence="3 5" id="KW-1133">Transmembrane helix</keyword>
<sequence>MQANALTPGVFAPAPQRASFAAMVAAQGKIEAKLMLRHGEQLLVNVIIPAAILLAAHFAPILGDNTTFDVLVPMVFAVAATGAGFTGQAIAVAFDRRYGALKRTGASGVPAWTIIAGKILGVLATVLVQIVVLSAIAFALGWRVSAAGAAFGLAALLLGVAVFTALGLLMGGTLSSELVLALANLIWLVLMGVLGWVGYSSDIAHAGWWNAVPTVALAGALVQAVQLHVNWAAWVSLAVWGAAGVTAAVRLFRFDG</sequence>
<feature type="transmembrane region" description="Helical" evidence="5">
    <location>
        <begin position="178"/>
        <end position="199"/>
    </location>
</feature>
<evidence type="ECO:0000313" key="8">
    <source>
        <dbReference type="Proteomes" id="UP000028939"/>
    </source>
</evidence>
<dbReference type="InterPro" id="IPR013525">
    <property type="entry name" value="ABC2_TM"/>
</dbReference>
<dbReference type="PANTHER" id="PTHR43229:SF2">
    <property type="entry name" value="NODULATION PROTEIN J"/>
    <property type="match status" value="1"/>
</dbReference>
<feature type="transmembrane region" description="Helical" evidence="5">
    <location>
        <begin position="115"/>
        <end position="140"/>
    </location>
</feature>
<dbReference type="HOGENOM" id="CLU_039483_4_1_11"/>
<evidence type="ECO:0000256" key="3">
    <source>
        <dbReference type="ARBA" id="ARBA00022989"/>
    </source>
</evidence>
<dbReference type="RefSeq" id="WP_038611683.1">
    <property type="nucleotide sequence ID" value="NZ_CP009215.1"/>
</dbReference>
<feature type="transmembrane region" description="Helical" evidence="5">
    <location>
        <begin position="231"/>
        <end position="252"/>
    </location>
</feature>
<evidence type="ECO:0000256" key="5">
    <source>
        <dbReference type="SAM" id="Phobius"/>
    </source>
</evidence>